<reference evidence="1 2" key="1">
    <citation type="submission" date="2009-10" db="EMBL/GenBank/DDBJ databases">
        <authorList>
            <person name="Muzny D."/>
            <person name="Qin X."/>
            <person name="Deng J."/>
            <person name="Jiang H."/>
            <person name="Liu Y."/>
            <person name="Qu J."/>
            <person name="Song X.-Z."/>
            <person name="Zhang L."/>
            <person name="Thornton R."/>
            <person name="Coyle M."/>
            <person name="Francisco L."/>
            <person name="Jackson L."/>
            <person name="Javaid M."/>
            <person name="Korchina V."/>
            <person name="Kovar C."/>
            <person name="Mata R."/>
            <person name="Mathew T."/>
            <person name="Ngo R."/>
            <person name="Nguyen L."/>
            <person name="Nguyen N."/>
            <person name="Okwuonu G."/>
            <person name="Ongeri F."/>
            <person name="Pham C."/>
            <person name="Simmons D."/>
            <person name="Wilczek-Boney K."/>
            <person name="Hale W."/>
            <person name="Jakkamsetti A."/>
            <person name="Pham P."/>
            <person name="Ruth R."/>
            <person name="San Lucas F."/>
            <person name="Warren J."/>
            <person name="Zhang J."/>
            <person name="Zhao Z."/>
            <person name="Zhou C."/>
            <person name="Zhu D."/>
            <person name="Lee S."/>
            <person name="Bess C."/>
            <person name="Blankenburg K."/>
            <person name="Forbes L."/>
            <person name="Fu Q."/>
            <person name="Gubbala S."/>
            <person name="Hirani K."/>
            <person name="Jayaseelan J.C."/>
            <person name="Lara F."/>
            <person name="Munidasa M."/>
            <person name="Palculict T."/>
            <person name="Patil S."/>
            <person name="Pu L.-L."/>
            <person name="Saada N."/>
            <person name="Tang L."/>
            <person name="Weissenberger G."/>
            <person name="Zhu Y."/>
            <person name="Hemphill L."/>
            <person name="Shang Y."/>
            <person name="Youmans B."/>
            <person name="Ayvaz T."/>
            <person name="Ross M."/>
            <person name="Santibanez J."/>
            <person name="Aqrawi P."/>
            <person name="Gross S."/>
            <person name="Joshi V."/>
            <person name="Fowler G."/>
            <person name="Nazareth L."/>
            <person name="Reid J."/>
            <person name="Worley K."/>
            <person name="Petrosino J."/>
            <person name="Highlander S."/>
            <person name="Gibbs R."/>
        </authorList>
    </citation>
    <scope>NUCLEOTIDE SEQUENCE [LARGE SCALE GENOMIC DNA]</scope>
    <source>
        <strain evidence="1 2">ATCC 43325</strain>
    </source>
</reference>
<dbReference type="Proteomes" id="UP000005519">
    <property type="component" value="Unassembled WGS sequence"/>
</dbReference>
<proteinExistence type="predicted"/>
<keyword evidence="2" id="KW-1185">Reference proteome</keyword>
<dbReference type="EMBL" id="ACZR01000019">
    <property type="protein sequence ID" value="EEX49559.1"/>
    <property type="molecule type" value="Genomic_DNA"/>
</dbReference>
<name>C9PSE0_9PAST</name>
<dbReference type="SUPFAM" id="SSF55804">
    <property type="entry name" value="Phoshotransferase/anion transport protein"/>
    <property type="match status" value="1"/>
</dbReference>
<gene>
    <name evidence="1" type="ORF">HMPREF0621_1914</name>
</gene>
<sequence length="169" mass="18399">MFQSVENDTYSSEITDDMAVKPEAILLNVDTTSLLTLTQLNANNLAQQHAVDETFIEEVITSPALPLVDGIWLTDALVGNQKNALAFSRAKNVFHNNGKAVLGVLTISAIDDQINSLLSRLLTPEVQNALLFGDMHDILNALNGNLSPIFQPQSAVKNKQNLQTDLGEE</sequence>
<dbReference type="OrthoDB" id="1640042at2"/>
<dbReference type="RefSeq" id="WP_005764163.1">
    <property type="nucleotide sequence ID" value="NZ_GG704812.1"/>
</dbReference>
<accession>C9PSE0</accession>
<dbReference type="STRING" id="667128.HMPREF0621_1914"/>
<evidence type="ECO:0000313" key="1">
    <source>
        <dbReference type="EMBL" id="EEX49559.1"/>
    </source>
</evidence>
<evidence type="ECO:0000313" key="2">
    <source>
        <dbReference type="Proteomes" id="UP000005519"/>
    </source>
</evidence>
<dbReference type="HOGENOM" id="CLU_1577005_0_0_6"/>
<organism evidence="1 2">
    <name type="scientific">Pasteurella dagmatis ATCC 43325</name>
    <dbReference type="NCBI Taxonomy" id="667128"/>
    <lineage>
        <taxon>Bacteria</taxon>
        <taxon>Pseudomonadati</taxon>
        <taxon>Pseudomonadota</taxon>
        <taxon>Gammaproteobacteria</taxon>
        <taxon>Pasteurellales</taxon>
        <taxon>Pasteurellaceae</taxon>
        <taxon>Pasteurella</taxon>
    </lineage>
</organism>
<comment type="caution">
    <text evidence="1">The sequence shown here is derived from an EMBL/GenBank/DDBJ whole genome shotgun (WGS) entry which is preliminary data.</text>
</comment>
<dbReference type="AlphaFoldDB" id="C9PSE0"/>
<protein>
    <submittedName>
        <fullName evidence="1">Uncharacterized protein</fullName>
    </submittedName>
</protein>
<dbReference type="InterPro" id="IPR016152">
    <property type="entry name" value="PTrfase/Anion_transptr"/>
</dbReference>